<dbReference type="OrthoDB" id="7355897at2"/>
<accession>A0A370KXK1</accession>
<dbReference type="Proteomes" id="UP000255207">
    <property type="component" value="Unassembled WGS sequence"/>
</dbReference>
<proteinExistence type="predicted"/>
<gene>
    <name evidence="1" type="ORF">DWE98_28460</name>
</gene>
<organism evidence="1 2">
    <name type="scientific">Bosea caraganae</name>
    <dbReference type="NCBI Taxonomy" id="2763117"/>
    <lineage>
        <taxon>Bacteria</taxon>
        <taxon>Pseudomonadati</taxon>
        <taxon>Pseudomonadota</taxon>
        <taxon>Alphaproteobacteria</taxon>
        <taxon>Hyphomicrobiales</taxon>
        <taxon>Boseaceae</taxon>
        <taxon>Bosea</taxon>
    </lineage>
</organism>
<evidence type="ECO:0000313" key="2">
    <source>
        <dbReference type="Proteomes" id="UP000255207"/>
    </source>
</evidence>
<dbReference type="AlphaFoldDB" id="A0A370KXK1"/>
<sequence length="195" mass="21475">MARSRHRRAEAVKLLRTIRLDPSDSFVFPAAAEPGEWAVTGSFLFWGRDPAELTGKERSAFRAGFVGVDSLGFSTLVVAQPIRPEERLAAVEALAGHLVARLGAPDLGTARIAAEEEIAFAMTLAEHEEGTLIALHRSVENGELREQYRTLTARERVPGLDGLHAQARAFSFHEVVEDDGAEERVDLIDMMETRK</sequence>
<dbReference type="Pfam" id="PF20115">
    <property type="entry name" value="DUF6505"/>
    <property type="match status" value="1"/>
</dbReference>
<keyword evidence="2" id="KW-1185">Reference proteome</keyword>
<protein>
    <submittedName>
        <fullName evidence="1">Uncharacterized protein</fullName>
    </submittedName>
</protein>
<dbReference type="InterPro" id="IPR045442">
    <property type="entry name" value="DUF6505"/>
</dbReference>
<name>A0A370KXK1_9HYPH</name>
<dbReference type="EMBL" id="QQTP01000030">
    <property type="protein sequence ID" value="RDJ19707.1"/>
    <property type="molecule type" value="Genomic_DNA"/>
</dbReference>
<evidence type="ECO:0000313" key="1">
    <source>
        <dbReference type="EMBL" id="RDJ19707.1"/>
    </source>
</evidence>
<comment type="caution">
    <text evidence="1">The sequence shown here is derived from an EMBL/GenBank/DDBJ whole genome shotgun (WGS) entry which is preliminary data.</text>
</comment>
<reference evidence="2" key="1">
    <citation type="submission" date="2018-07" db="EMBL/GenBank/DDBJ databases">
        <authorList>
            <person name="Safronova V.I."/>
            <person name="Chirak E.R."/>
            <person name="Sazanova A.L."/>
        </authorList>
    </citation>
    <scope>NUCLEOTIDE SEQUENCE [LARGE SCALE GENOMIC DNA]</scope>
    <source>
        <strain evidence="2">RCAM04685</strain>
    </source>
</reference>